<evidence type="ECO:0008006" key="3">
    <source>
        <dbReference type="Google" id="ProtNLM"/>
    </source>
</evidence>
<sequence>MDFSALDPAPGRAFTNKVRSLLRVPVASLSPGSRPSFRLLVAFGRCRFRLTHDSAGFLLQSVLGAKAIDLCVTEVDDRVCEFWVSSKAVGFLAYQLQQKRHRSYTDAAKAPLSGANTVPLKRPTNQRVIPIASVFSRLSHDLARASGSNTKSSMFDRLGPIPAKNSRHHLNSNFFRSSELPRFRRCTRCLSTAHDRVACKSGIRCHACFSWGHVAQGCPKPSPVNIGRQVSTPSRSDWYKGDFSKWFSLTSGPSLQLPRGFTATCNNSKQPLGFPDVTSPNPSNSNSKPQSSSPSPRPSPPREMAYLRANPAPFAPEGFNVLAILHRERKARAVVARPQSRNEDVSIVTINGMPDHEVPFNTIREVLVEFFDEHLHVPAYVRFEYVYDRDNAVSSGPHNYGNCNFTFQKHQSWEVWLTLLGLPLDYWAQECLEQAITSFGRLISWERDLNKLGRLILKARVIDLESVPHFIVVTDGERAQGESWTVQCEILQQEMLQELTPDEDPEPDNSNGQEPPINFFGFGQQMPGFHQQQMNAAPDANPPAENWQNGPQGQNASQHEVIEGDPPPFQLHEPSQEIVLALPAQPPQPLNQHLNVGMVHIVNNFLADPVLETFSPMTQPTFICNAQAVRLWANHFSQSRVSNLPTVEIPSVWSDFFTTILMSPTHFEWARKFLLSQAWDVLQTGTSAHGTIQFTLPQICPSKEQLPSTESNNSIKASERKLAQTKNCLACNVSPPTLSTTLIKNLGVTFAKMAPEEVSAEQLQAKSKSRGKKNAPSQAQTRGKKNNKESGPSASASEDTPRKKPKK</sequence>
<protein>
    <recommendedName>
        <fullName evidence="3">CCHC-type domain-containing protein</fullName>
    </recommendedName>
</protein>
<dbReference type="AlphaFoldDB" id="A0A2T8JCJ5"/>
<dbReference type="GO" id="GO:0003676">
    <property type="term" value="F:nucleic acid binding"/>
    <property type="evidence" value="ECO:0007669"/>
    <property type="project" value="InterPro"/>
</dbReference>
<feature type="compositionally biased region" description="Polar residues" evidence="1">
    <location>
        <begin position="789"/>
        <end position="798"/>
    </location>
</feature>
<feature type="compositionally biased region" description="Low complexity" evidence="1">
    <location>
        <begin position="535"/>
        <end position="546"/>
    </location>
</feature>
<organism evidence="2">
    <name type="scientific">Panicum hallii</name>
    <dbReference type="NCBI Taxonomy" id="206008"/>
    <lineage>
        <taxon>Eukaryota</taxon>
        <taxon>Viridiplantae</taxon>
        <taxon>Streptophyta</taxon>
        <taxon>Embryophyta</taxon>
        <taxon>Tracheophyta</taxon>
        <taxon>Spermatophyta</taxon>
        <taxon>Magnoliopsida</taxon>
        <taxon>Liliopsida</taxon>
        <taxon>Poales</taxon>
        <taxon>Poaceae</taxon>
        <taxon>PACMAD clade</taxon>
        <taxon>Panicoideae</taxon>
        <taxon>Panicodae</taxon>
        <taxon>Paniceae</taxon>
        <taxon>Panicinae</taxon>
        <taxon>Panicum</taxon>
        <taxon>Panicum sect. Panicum</taxon>
    </lineage>
</organism>
<name>A0A2T8JCJ5_9POAL</name>
<dbReference type="GO" id="GO:0008270">
    <property type="term" value="F:zinc ion binding"/>
    <property type="evidence" value="ECO:0007669"/>
    <property type="project" value="InterPro"/>
</dbReference>
<feature type="region of interest" description="Disordered" evidence="1">
    <location>
        <begin position="757"/>
        <end position="807"/>
    </location>
</feature>
<feature type="compositionally biased region" description="Low complexity" evidence="1">
    <location>
        <begin position="279"/>
        <end position="294"/>
    </location>
</feature>
<dbReference type="SUPFAM" id="SSF57756">
    <property type="entry name" value="Retrovirus zinc finger-like domains"/>
    <property type="match status" value="1"/>
</dbReference>
<dbReference type="InterPro" id="IPR036875">
    <property type="entry name" value="Znf_CCHC_sf"/>
</dbReference>
<accession>A0A2T8JCJ5</accession>
<dbReference type="Proteomes" id="UP000243499">
    <property type="component" value="Chromosome 4"/>
</dbReference>
<dbReference type="PANTHER" id="PTHR33075:SF7">
    <property type="entry name" value="OS02G0303350 PROTEIN"/>
    <property type="match status" value="1"/>
</dbReference>
<dbReference type="EMBL" id="CM008049">
    <property type="protein sequence ID" value="PVH47621.1"/>
    <property type="molecule type" value="Genomic_DNA"/>
</dbReference>
<feature type="region of interest" description="Disordered" evidence="1">
    <location>
        <begin position="268"/>
        <end position="305"/>
    </location>
</feature>
<evidence type="ECO:0000256" key="1">
    <source>
        <dbReference type="SAM" id="MobiDB-lite"/>
    </source>
</evidence>
<evidence type="ECO:0000313" key="2">
    <source>
        <dbReference type="EMBL" id="PVH47621.1"/>
    </source>
</evidence>
<proteinExistence type="predicted"/>
<dbReference type="Gramene" id="PVH47621">
    <property type="protein sequence ID" value="PVH47621"/>
    <property type="gene ID" value="PAHAL_4G103500"/>
</dbReference>
<feature type="region of interest" description="Disordered" evidence="1">
    <location>
        <begin position="533"/>
        <end position="570"/>
    </location>
</feature>
<reference evidence="2" key="1">
    <citation type="submission" date="2018-04" db="EMBL/GenBank/DDBJ databases">
        <title>WGS assembly of Panicum hallii.</title>
        <authorList>
            <person name="Lovell J."/>
            <person name="Jenkins J."/>
            <person name="Lowry D."/>
            <person name="Mamidi S."/>
            <person name="Sreedasyam A."/>
            <person name="Weng X."/>
            <person name="Barry K."/>
            <person name="Bonette J."/>
            <person name="Campitelli B."/>
            <person name="Daum C."/>
            <person name="Gordon S."/>
            <person name="Gould B."/>
            <person name="Lipzen A."/>
            <person name="Macqueen A."/>
            <person name="Palacio-Mejia J."/>
            <person name="Plott C."/>
            <person name="Shakirov E."/>
            <person name="Shu S."/>
            <person name="Yoshinaga Y."/>
            <person name="Zane M."/>
            <person name="Rokhsar D."/>
            <person name="Grimwood J."/>
            <person name="Schmutz J."/>
            <person name="Juenger T."/>
        </authorList>
    </citation>
    <scope>NUCLEOTIDE SEQUENCE [LARGE SCALE GENOMIC DNA]</scope>
    <source>
        <strain evidence="2">FIL2</strain>
    </source>
</reference>
<dbReference type="PANTHER" id="PTHR33075">
    <property type="entry name" value="OS02G0499800 PROTEIN"/>
    <property type="match status" value="1"/>
</dbReference>
<gene>
    <name evidence="2" type="ORF">PAHAL_4G103500</name>
</gene>
<feature type="compositionally biased region" description="Polar residues" evidence="1">
    <location>
        <begin position="547"/>
        <end position="558"/>
    </location>
</feature>